<feature type="compositionally biased region" description="Basic and acidic residues" evidence="1">
    <location>
        <begin position="44"/>
        <end position="54"/>
    </location>
</feature>
<reference evidence="2" key="1">
    <citation type="journal article" date="2020" name="Stud. Mycol.">
        <title>101 Dothideomycetes genomes: a test case for predicting lifestyles and emergence of pathogens.</title>
        <authorList>
            <person name="Haridas S."/>
            <person name="Albert R."/>
            <person name="Binder M."/>
            <person name="Bloem J."/>
            <person name="Labutti K."/>
            <person name="Salamov A."/>
            <person name="Andreopoulos B."/>
            <person name="Baker S."/>
            <person name="Barry K."/>
            <person name="Bills G."/>
            <person name="Bluhm B."/>
            <person name="Cannon C."/>
            <person name="Castanera R."/>
            <person name="Culley D."/>
            <person name="Daum C."/>
            <person name="Ezra D."/>
            <person name="Gonzalez J."/>
            <person name="Henrissat B."/>
            <person name="Kuo A."/>
            <person name="Liang C."/>
            <person name="Lipzen A."/>
            <person name="Lutzoni F."/>
            <person name="Magnuson J."/>
            <person name="Mondo S."/>
            <person name="Nolan M."/>
            <person name="Ohm R."/>
            <person name="Pangilinan J."/>
            <person name="Park H.-J."/>
            <person name="Ramirez L."/>
            <person name="Alfaro M."/>
            <person name="Sun H."/>
            <person name="Tritt A."/>
            <person name="Yoshinaga Y."/>
            <person name="Zwiers L.-H."/>
            <person name="Turgeon B."/>
            <person name="Goodwin S."/>
            <person name="Spatafora J."/>
            <person name="Crous P."/>
            <person name="Grigoriev I."/>
        </authorList>
    </citation>
    <scope>NUCLEOTIDE SEQUENCE</scope>
    <source>
        <strain evidence="2">CBS 175.79</strain>
    </source>
</reference>
<dbReference type="AlphaFoldDB" id="A0A6A5XZS9"/>
<gene>
    <name evidence="2" type="ORF">BU24DRAFT_421234</name>
</gene>
<evidence type="ECO:0000313" key="2">
    <source>
        <dbReference type="EMBL" id="KAF2018221.1"/>
    </source>
</evidence>
<dbReference type="Proteomes" id="UP000799778">
    <property type="component" value="Unassembled WGS sequence"/>
</dbReference>
<sequence>MHRHDDNISLFQQVIDHGLSEMQKQKPLSSIQHAHTHTNTFWHARKENPRPRDG</sequence>
<accession>A0A6A5XZS9</accession>
<proteinExistence type="predicted"/>
<feature type="region of interest" description="Disordered" evidence="1">
    <location>
        <begin position="23"/>
        <end position="54"/>
    </location>
</feature>
<feature type="compositionally biased region" description="Polar residues" evidence="1">
    <location>
        <begin position="26"/>
        <end position="41"/>
    </location>
</feature>
<keyword evidence="3" id="KW-1185">Reference proteome</keyword>
<dbReference type="EMBL" id="ML978068">
    <property type="protein sequence ID" value="KAF2018221.1"/>
    <property type="molecule type" value="Genomic_DNA"/>
</dbReference>
<name>A0A6A5XZS9_9PLEO</name>
<evidence type="ECO:0000256" key="1">
    <source>
        <dbReference type="SAM" id="MobiDB-lite"/>
    </source>
</evidence>
<evidence type="ECO:0000313" key="3">
    <source>
        <dbReference type="Proteomes" id="UP000799778"/>
    </source>
</evidence>
<protein>
    <submittedName>
        <fullName evidence="2">Uncharacterized protein</fullName>
    </submittedName>
</protein>
<dbReference type="RefSeq" id="XP_033386560.1">
    <property type="nucleotide sequence ID" value="XM_033527676.1"/>
</dbReference>
<dbReference type="GeneID" id="54285073"/>
<organism evidence="2 3">
    <name type="scientific">Aaosphaeria arxii CBS 175.79</name>
    <dbReference type="NCBI Taxonomy" id="1450172"/>
    <lineage>
        <taxon>Eukaryota</taxon>
        <taxon>Fungi</taxon>
        <taxon>Dikarya</taxon>
        <taxon>Ascomycota</taxon>
        <taxon>Pezizomycotina</taxon>
        <taxon>Dothideomycetes</taxon>
        <taxon>Pleosporomycetidae</taxon>
        <taxon>Pleosporales</taxon>
        <taxon>Pleosporales incertae sedis</taxon>
        <taxon>Aaosphaeria</taxon>
    </lineage>
</organism>